<proteinExistence type="predicted"/>
<protein>
    <submittedName>
        <fullName evidence="1">Uncharacterized protein</fullName>
    </submittedName>
</protein>
<gene>
    <name evidence="1" type="ORF">PXEA_LOCUS10640</name>
</gene>
<dbReference type="AlphaFoldDB" id="A0A448WPW4"/>
<dbReference type="EMBL" id="CAAALY010031548">
    <property type="protein sequence ID" value="VEL17200.1"/>
    <property type="molecule type" value="Genomic_DNA"/>
</dbReference>
<sequence>MRAFRSCASAMAARQKPPSVANLSRSRWFCVSVLVEREGSRMGGGQAAPVTKLGFGEASLYRWDDS</sequence>
<organism evidence="1 2">
    <name type="scientific">Protopolystoma xenopodis</name>
    <dbReference type="NCBI Taxonomy" id="117903"/>
    <lineage>
        <taxon>Eukaryota</taxon>
        <taxon>Metazoa</taxon>
        <taxon>Spiralia</taxon>
        <taxon>Lophotrochozoa</taxon>
        <taxon>Platyhelminthes</taxon>
        <taxon>Monogenea</taxon>
        <taxon>Polyopisthocotylea</taxon>
        <taxon>Polystomatidea</taxon>
        <taxon>Polystomatidae</taxon>
        <taxon>Protopolystoma</taxon>
    </lineage>
</organism>
<comment type="caution">
    <text evidence="1">The sequence shown here is derived from an EMBL/GenBank/DDBJ whole genome shotgun (WGS) entry which is preliminary data.</text>
</comment>
<evidence type="ECO:0000313" key="1">
    <source>
        <dbReference type="EMBL" id="VEL17200.1"/>
    </source>
</evidence>
<keyword evidence="2" id="KW-1185">Reference proteome</keyword>
<evidence type="ECO:0000313" key="2">
    <source>
        <dbReference type="Proteomes" id="UP000784294"/>
    </source>
</evidence>
<name>A0A448WPW4_9PLAT</name>
<dbReference type="Proteomes" id="UP000784294">
    <property type="component" value="Unassembled WGS sequence"/>
</dbReference>
<accession>A0A448WPW4</accession>
<reference evidence="1" key="1">
    <citation type="submission" date="2018-11" db="EMBL/GenBank/DDBJ databases">
        <authorList>
            <consortium name="Pathogen Informatics"/>
        </authorList>
    </citation>
    <scope>NUCLEOTIDE SEQUENCE</scope>
</reference>